<feature type="transmembrane region" description="Helical" evidence="1">
    <location>
        <begin position="149"/>
        <end position="173"/>
    </location>
</feature>
<sequence length="203" mass="22240">MLLLGTAQIVVQVAASTVSICFTQGLVRERTNITGGPAVAINSLINATIIIFAINNLVTDTLFLYRCYVIWDFRKKVIILPGMFLLSTFVFGVFASYTVEDNLITIAYTMATATNILLTTLTAGRIWWKRRQTSHTGLDDTFRKWYSTAVAIILESGAAYFVCGILLVSTIAIEPRGNSMIYGIVLGITRQSVVSADIPSSLL</sequence>
<protein>
    <recommendedName>
        <fullName evidence="4">Transmembrane protein</fullName>
    </recommendedName>
</protein>
<dbReference type="AlphaFoldDB" id="A0AAD7MGE1"/>
<evidence type="ECO:0000313" key="2">
    <source>
        <dbReference type="EMBL" id="KAJ7716234.1"/>
    </source>
</evidence>
<keyword evidence="1" id="KW-1133">Transmembrane helix</keyword>
<keyword evidence="1" id="KW-0812">Transmembrane</keyword>
<gene>
    <name evidence="2" type="ORF">DFH07DRAFT_356254</name>
</gene>
<keyword evidence="3" id="KW-1185">Reference proteome</keyword>
<name>A0AAD7MGE1_9AGAR</name>
<keyword evidence="1" id="KW-0472">Membrane</keyword>
<evidence type="ECO:0000313" key="3">
    <source>
        <dbReference type="Proteomes" id="UP001215280"/>
    </source>
</evidence>
<comment type="caution">
    <text evidence="2">The sequence shown here is derived from an EMBL/GenBank/DDBJ whole genome shotgun (WGS) entry which is preliminary data.</text>
</comment>
<accession>A0AAD7MGE1</accession>
<feature type="transmembrane region" description="Helical" evidence="1">
    <location>
        <begin position="77"/>
        <end position="97"/>
    </location>
</feature>
<evidence type="ECO:0000256" key="1">
    <source>
        <dbReference type="SAM" id="Phobius"/>
    </source>
</evidence>
<organism evidence="2 3">
    <name type="scientific">Mycena maculata</name>
    <dbReference type="NCBI Taxonomy" id="230809"/>
    <lineage>
        <taxon>Eukaryota</taxon>
        <taxon>Fungi</taxon>
        <taxon>Dikarya</taxon>
        <taxon>Basidiomycota</taxon>
        <taxon>Agaricomycotina</taxon>
        <taxon>Agaricomycetes</taxon>
        <taxon>Agaricomycetidae</taxon>
        <taxon>Agaricales</taxon>
        <taxon>Marasmiineae</taxon>
        <taxon>Mycenaceae</taxon>
        <taxon>Mycena</taxon>
    </lineage>
</organism>
<feature type="transmembrane region" description="Helical" evidence="1">
    <location>
        <begin position="103"/>
        <end position="128"/>
    </location>
</feature>
<feature type="transmembrane region" description="Helical" evidence="1">
    <location>
        <begin position="45"/>
        <end position="65"/>
    </location>
</feature>
<evidence type="ECO:0008006" key="4">
    <source>
        <dbReference type="Google" id="ProtNLM"/>
    </source>
</evidence>
<reference evidence="2" key="1">
    <citation type="submission" date="2023-03" db="EMBL/GenBank/DDBJ databases">
        <title>Massive genome expansion in bonnet fungi (Mycena s.s.) driven by repeated elements and novel gene families across ecological guilds.</title>
        <authorList>
            <consortium name="Lawrence Berkeley National Laboratory"/>
            <person name="Harder C.B."/>
            <person name="Miyauchi S."/>
            <person name="Viragh M."/>
            <person name="Kuo A."/>
            <person name="Thoen E."/>
            <person name="Andreopoulos B."/>
            <person name="Lu D."/>
            <person name="Skrede I."/>
            <person name="Drula E."/>
            <person name="Henrissat B."/>
            <person name="Morin E."/>
            <person name="Kohler A."/>
            <person name="Barry K."/>
            <person name="LaButti K."/>
            <person name="Morin E."/>
            <person name="Salamov A."/>
            <person name="Lipzen A."/>
            <person name="Mereny Z."/>
            <person name="Hegedus B."/>
            <person name="Baldrian P."/>
            <person name="Stursova M."/>
            <person name="Weitz H."/>
            <person name="Taylor A."/>
            <person name="Grigoriev I.V."/>
            <person name="Nagy L.G."/>
            <person name="Martin F."/>
            <person name="Kauserud H."/>
        </authorList>
    </citation>
    <scope>NUCLEOTIDE SEQUENCE</scope>
    <source>
        <strain evidence="2">CBHHK188m</strain>
    </source>
</reference>
<dbReference type="EMBL" id="JARJLG010000335">
    <property type="protein sequence ID" value="KAJ7716234.1"/>
    <property type="molecule type" value="Genomic_DNA"/>
</dbReference>
<proteinExistence type="predicted"/>
<dbReference type="Proteomes" id="UP001215280">
    <property type="component" value="Unassembled WGS sequence"/>
</dbReference>